<feature type="compositionally biased region" description="Basic and acidic residues" evidence="1">
    <location>
        <begin position="286"/>
        <end position="297"/>
    </location>
</feature>
<reference evidence="3" key="2">
    <citation type="submission" date="2025-08" db="UniProtKB">
        <authorList>
            <consortium name="RefSeq"/>
        </authorList>
    </citation>
    <scope>IDENTIFICATION</scope>
</reference>
<proteinExistence type="predicted"/>
<dbReference type="RefSeq" id="XP_065645038.1">
    <property type="nucleotide sequence ID" value="XM_065788966.1"/>
</dbReference>
<feature type="compositionally biased region" description="Polar residues" evidence="1">
    <location>
        <begin position="271"/>
        <end position="281"/>
    </location>
</feature>
<evidence type="ECO:0000256" key="1">
    <source>
        <dbReference type="SAM" id="MobiDB-lite"/>
    </source>
</evidence>
<feature type="region of interest" description="Disordered" evidence="1">
    <location>
        <begin position="246"/>
        <end position="303"/>
    </location>
</feature>
<feature type="compositionally biased region" description="Basic and acidic residues" evidence="1">
    <location>
        <begin position="259"/>
        <end position="270"/>
    </location>
</feature>
<organism evidence="2 3">
    <name type="scientific">Hydra vulgaris</name>
    <name type="common">Hydra</name>
    <name type="synonym">Hydra attenuata</name>
    <dbReference type="NCBI Taxonomy" id="6087"/>
    <lineage>
        <taxon>Eukaryota</taxon>
        <taxon>Metazoa</taxon>
        <taxon>Cnidaria</taxon>
        <taxon>Hydrozoa</taxon>
        <taxon>Hydroidolina</taxon>
        <taxon>Anthoathecata</taxon>
        <taxon>Aplanulata</taxon>
        <taxon>Hydridae</taxon>
        <taxon>Hydra</taxon>
    </lineage>
</organism>
<dbReference type="GeneID" id="100203554"/>
<name>A0ABM4B838_HYDVU</name>
<dbReference type="Proteomes" id="UP001652625">
    <property type="component" value="Chromosome 01"/>
</dbReference>
<gene>
    <name evidence="3" type="primary">LOC100203554</name>
</gene>
<protein>
    <submittedName>
        <fullName evidence="3">Uncharacterized protein LOC100203554</fullName>
    </submittedName>
</protein>
<feature type="compositionally biased region" description="Polar residues" evidence="1">
    <location>
        <begin position="246"/>
        <end position="255"/>
    </location>
</feature>
<sequence>MKPELSIYNTSHLDSKIKSSLGKTAKAINNPFTPYLSENTINTQLQPKLKLINEDFRNPKHYIDEDLNVKIVKTPRGLQLHSRSKYISPRLSNSAPLKFESLDSKVSGKKLEDRLSNLNLKMNEMDLVTPRSKSRFSATEEYKRQQHLVYNEYLHNYHNYYNLHNMKYLYDDYGSSRGGSLDSYRLHTVPPALAAYYSNRSRVEDDSLLGSLANRSIRYGNDLPLRYRLPYNQVIYPPYFSNDSLNLTSPQQKNGDQVYEERKKNSEEKTQGSVVESLNDIQNDDFLQRQDTEEELPRSGSSYAKLRKNYINRKYYGDKSESRY</sequence>
<keyword evidence="2" id="KW-1185">Reference proteome</keyword>
<reference evidence="2" key="1">
    <citation type="submission" date="2025-05" db="UniProtKB">
        <authorList>
            <consortium name="RefSeq"/>
        </authorList>
    </citation>
    <scope>NUCLEOTIDE SEQUENCE [LARGE SCALE GENOMIC DNA]</scope>
</reference>
<evidence type="ECO:0000313" key="2">
    <source>
        <dbReference type="Proteomes" id="UP001652625"/>
    </source>
</evidence>
<evidence type="ECO:0000313" key="3">
    <source>
        <dbReference type="RefSeq" id="XP_065645038.1"/>
    </source>
</evidence>
<accession>A0ABM4B838</accession>